<dbReference type="EMBL" id="MPAF01000035">
    <property type="protein sequence ID" value="OOK26110.1"/>
    <property type="molecule type" value="Genomic_DNA"/>
</dbReference>
<feature type="transmembrane region" description="Helical" evidence="1">
    <location>
        <begin position="316"/>
        <end position="333"/>
    </location>
</feature>
<comment type="caution">
    <text evidence="2">The sequence shown here is derived from an EMBL/GenBank/DDBJ whole genome shotgun (WGS) entry which is preliminary data.</text>
</comment>
<feature type="transmembrane region" description="Helical" evidence="1">
    <location>
        <begin position="9"/>
        <end position="28"/>
    </location>
</feature>
<proteinExistence type="predicted"/>
<sequence>MKYPKLNKYIYFFVCATFLAVVYTLNYYTPLQSDDYGYAIIGFNFDAHLHHYLTWSGRIVADFISPTLLLVNNKIVIAAIQTFGVFLLLHLISKFDNTVKSWYILSFISIIFFLSHPSFGQSNLWIVGSANYLWTSVLYVFVAKEVIGYIQNKKINPVVYPASLLAGCTNENASLTLIGIILLCYLYLLVIIKKNDLRLLPIFILVITGAVFLLATPGNESRMMDPSFADWRSLSLIEKIDLHFFHRMPEVFKSSKLAYSIAIVSILLCIRIQKSNLITKDGKPTDFLISIVLLLASLGCSFVMVFSPAFPDRAKTPSFVFCLMSIAYSLNFIRNDILSTNFIRVFYSMMFLTFIVESISVISAYHSINLQNSIRIKLIQENDSNEKETLIPEFYFKAMPSSTYMFDTWTNFDAMSKYYNKKNIIGYGTIFDYSVIDNNKYKIHDSSNMFTKKGLKGIYMYTDKYCLETVFLFEITHEERLSEQPNQRFLFHVMDIFDNYHNFDFEPNYAYVNDRVFLYAKLNYMPSWYIKNASFGAFDSTTPSKRYYQIDFTL</sequence>
<feature type="transmembrane region" description="Helical" evidence="1">
    <location>
        <begin position="75"/>
        <end position="92"/>
    </location>
</feature>
<feature type="transmembrane region" description="Helical" evidence="1">
    <location>
        <begin position="173"/>
        <end position="192"/>
    </location>
</feature>
<dbReference type="RefSeq" id="WP_021548948.1">
    <property type="nucleotide sequence ID" value="NZ_JAQDWG010000001.1"/>
</dbReference>
<organism evidence="2 3">
    <name type="scientific">Escherichia coli</name>
    <dbReference type="NCBI Taxonomy" id="562"/>
    <lineage>
        <taxon>Bacteria</taxon>
        <taxon>Pseudomonadati</taxon>
        <taxon>Pseudomonadota</taxon>
        <taxon>Gammaproteobacteria</taxon>
        <taxon>Enterobacterales</taxon>
        <taxon>Enterobacteriaceae</taxon>
        <taxon>Escherichia</taxon>
    </lineage>
</organism>
<gene>
    <name evidence="2" type="ORF">BMT91_17885</name>
</gene>
<keyword evidence="1" id="KW-1133">Transmembrane helix</keyword>
<dbReference type="InterPro" id="IPR045691">
    <property type="entry name" value="DUF6056"/>
</dbReference>
<accession>A0AAX0KCD0</accession>
<dbReference type="Proteomes" id="UP000188855">
    <property type="component" value="Unassembled WGS sequence"/>
</dbReference>
<feature type="transmembrane region" description="Helical" evidence="1">
    <location>
        <begin position="101"/>
        <end position="119"/>
    </location>
</feature>
<dbReference type="Pfam" id="PF19528">
    <property type="entry name" value="DUF6056"/>
    <property type="match status" value="1"/>
</dbReference>
<feature type="transmembrane region" description="Helical" evidence="1">
    <location>
        <begin position="257"/>
        <end position="273"/>
    </location>
</feature>
<feature type="transmembrane region" description="Helical" evidence="1">
    <location>
        <begin position="345"/>
        <end position="365"/>
    </location>
</feature>
<name>A0AAX0KCD0_ECOLX</name>
<evidence type="ECO:0000256" key="1">
    <source>
        <dbReference type="SAM" id="Phobius"/>
    </source>
</evidence>
<protein>
    <recommendedName>
        <fullName evidence="4">Glucosyltransferase domain-containing protein</fullName>
    </recommendedName>
</protein>
<feature type="transmembrane region" description="Helical" evidence="1">
    <location>
        <begin position="285"/>
        <end position="310"/>
    </location>
</feature>
<evidence type="ECO:0000313" key="3">
    <source>
        <dbReference type="Proteomes" id="UP000188855"/>
    </source>
</evidence>
<evidence type="ECO:0008006" key="4">
    <source>
        <dbReference type="Google" id="ProtNLM"/>
    </source>
</evidence>
<feature type="transmembrane region" description="Helical" evidence="1">
    <location>
        <begin position="199"/>
        <end position="218"/>
    </location>
</feature>
<keyword evidence="1" id="KW-0472">Membrane</keyword>
<dbReference type="AlphaFoldDB" id="A0AAX0KCD0"/>
<reference evidence="2 3" key="1">
    <citation type="submission" date="2016-10" db="EMBL/GenBank/DDBJ databases">
        <title>Whole genome sequences of antibiotic resistant commensal Escherichia coli from healthy Australian adults.</title>
        <authorList>
            <person name="Moran R.A."/>
            <person name="Anantham S."/>
            <person name="Nigro S.J."/>
            <person name="Holt K.E."/>
            <person name="Hall R.M."/>
        </authorList>
    </citation>
    <scope>NUCLEOTIDE SEQUENCE [LARGE SCALE GENOMIC DNA]</scope>
    <source>
        <strain evidence="2 3">2.3-R4</strain>
    </source>
</reference>
<evidence type="ECO:0000313" key="2">
    <source>
        <dbReference type="EMBL" id="OOK26110.1"/>
    </source>
</evidence>
<keyword evidence="1" id="KW-0812">Transmembrane</keyword>